<evidence type="ECO:0000256" key="1">
    <source>
        <dbReference type="SAM" id="Phobius"/>
    </source>
</evidence>
<keyword evidence="1" id="KW-0812">Transmembrane</keyword>
<comment type="caution">
    <text evidence="2">The sequence shown here is derived from an EMBL/GenBank/DDBJ whole genome shotgun (WGS) entry which is preliminary data.</text>
</comment>
<proteinExistence type="predicted"/>
<name>A0AAW1QBS4_9CHLO</name>
<sequence>MYRGVTNTCPTCHENATLCNFVSGLVSTRSTLEKLPRDTVRKLRENRVIKIYSAAWFLALTSALVACVGFIIGQAANMPVGMGKLVAVAYIVEIFNASASNLVLGATARSVGIQLGVLCHLLVCSFVVPQPSSDKALQSLRSGLVSIKNMNKIAWNKRLWRRLAGLEEGKGGGGMGQAASTDSMAGAPATAVAQRSSVPASTDVPPAALSSDDAELLQALAHLAAFRQHMRDAANEAYVGSWCCSLRVYLPVLRGVLPERARHLPGPQLTELERCCLDATRTLWTLMLAVNKGIDEELEEVLAARYTPALVRELRSSSDAAFQDAIDAFVLDAPVVQGYLALAGRVGHLLYKEQRPCWQLSMIPNPTKLDHE</sequence>
<keyword evidence="3" id="KW-1185">Reference proteome</keyword>
<evidence type="ECO:0000313" key="3">
    <source>
        <dbReference type="Proteomes" id="UP001489004"/>
    </source>
</evidence>
<gene>
    <name evidence="2" type="ORF">WJX72_004026</name>
</gene>
<feature type="transmembrane region" description="Helical" evidence="1">
    <location>
        <begin position="51"/>
        <end position="73"/>
    </location>
</feature>
<keyword evidence="1" id="KW-0472">Membrane</keyword>
<protein>
    <submittedName>
        <fullName evidence="2">Uncharacterized protein</fullName>
    </submittedName>
</protein>
<dbReference type="AlphaFoldDB" id="A0AAW1QBS4"/>
<accession>A0AAW1QBS4</accession>
<dbReference type="EMBL" id="JALJOR010000004">
    <property type="protein sequence ID" value="KAK9817904.1"/>
    <property type="molecule type" value="Genomic_DNA"/>
</dbReference>
<dbReference type="Proteomes" id="UP001489004">
    <property type="component" value="Unassembled WGS sequence"/>
</dbReference>
<reference evidence="2 3" key="1">
    <citation type="journal article" date="2024" name="Nat. Commun.">
        <title>Phylogenomics reveals the evolutionary origins of lichenization in chlorophyte algae.</title>
        <authorList>
            <person name="Puginier C."/>
            <person name="Libourel C."/>
            <person name="Otte J."/>
            <person name="Skaloud P."/>
            <person name="Haon M."/>
            <person name="Grisel S."/>
            <person name="Petersen M."/>
            <person name="Berrin J.G."/>
            <person name="Delaux P.M."/>
            <person name="Dal Grande F."/>
            <person name="Keller J."/>
        </authorList>
    </citation>
    <scope>NUCLEOTIDE SEQUENCE [LARGE SCALE GENOMIC DNA]</scope>
    <source>
        <strain evidence="2 3">SAG 2043</strain>
    </source>
</reference>
<evidence type="ECO:0000313" key="2">
    <source>
        <dbReference type="EMBL" id="KAK9817904.1"/>
    </source>
</evidence>
<organism evidence="2 3">
    <name type="scientific">[Myrmecia] bisecta</name>
    <dbReference type="NCBI Taxonomy" id="41462"/>
    <lineage>
        <taxon>Eukaryota</taxon>
        <taxon>Viridiplantae</taxon>
        <taxon>Chlorophyta</taxon>
        <taxon>core chlorophytes</taxon>
        <taxon>Trebouxiophyceae</taxon>
        <taxon>Trebouxiales</taxon>
        <taxon>Trebouxiaceae</taxon>
        <taxon>Myrmecia</taxon>
    </lineage>
</organism>
<keyword evidence="1" id="KW-1133">Transmembrane helix</keyword>